<dbReference type="EMBL" id="MCFA01000044">
    <property type="protein sequence ID" value="ORY13155.1"/>
    <property type="molecule type" value="Genomic_DNA"/>
</dbReference>
<reference evidence="2 3" key="1">
    <citation type="submission" date="2016-07" db="EMBL/GenBank/DDBJ databases">
        <title>Pervasive Adenine N6-methylation of Active Genes in Fungi.</title>
        <authorList>
            <consortium name="DOE Joint Genome Institute"/>
            <person name="Mondo S.J."/>
            <person name="Dannebaum R.O."/>
            <person name="Kuo R.C."/>
            <person name="Labutti K."/>
            <person name="Haridas S."/>
            <person name="Kuo A."/>
            <person name="Salamov A."/>
            <person name="Ahrendt S.R."/>
            <person name="Lipzen A."/>
            <person name="Sullivan W."/>
            <person name="Andreopoulos W.B."/>
            <person name="Clum A."/>
            <person name="Lindquist E."/>
            <person name="Daum C."/>
            <person name="Ramamoorthy G.K."/>
            <person name="Gryganskyi A."/>
            <person name="Culley D."/>
            <person name="Magnuson J.K."/>
            <person name="James T.Y."/>
            <person name="O'Malley M.A."/>
            <person name="Stajich J.E."/>
            <person name="Spatafora J.W."/>
            <person name="Visel A."/>
            <person name="Grigoriev I.V."/>
        </authorList>
    </citation>
    <scope>NUCLEOTIDE SEQUENCE [LARGE SCALE GENOMIC DNA]</scope>
    <source>
        <strain evidence="2 3">CBS 115471</strain>
    </source>
</reference>
<evidence type="ECO:0000256" key="1">
    <source>
        <dbReference type="SAM" id="SignalP"/>
    </source>
</evidence>
<dbReference type="AlphaFoldDB" id="A0A1Y1ZTN8"/>
<sequence>MRSIAALGLISTIIVLVLKNALSIKEKTGRLREAGSEEIRCVDELAKRCRRTNLWDEQGVQQMTPDLLPPSNHIESFKVMSQKISNLTQNAV</sequence>
<keyword evidence="3" id="KW-1185">Reference proteome</keyword>
<dbReference type="Proteomes" id="UP000193144">
    <property type="component" value="Unassembled WGS sequence"/>
</dbReference>
<gene>
    <name evidence="2" type="ORF">BCR34DRAFT_275239</name>
</gene>
<evidence type="ECO:0000313" key="3">
    <source>
        <dbReference type="Proteomes" id="UP000193144"/>
    </source>
</evidence>
<name>A0A1Y1ZTN8_9PLEO</name>
<accession>A0A1Y1ZTN8</accession>
<comment type="caution">
    <text evidence="2">The sequence shown here is derived from an EMBL/GenBank/DDBJ whole genome shotgun (WGS) entry which is preliminary data.</text>
</comment>
<feature type="chain" id="PRO_5012982803" evidence="1">
    <location>
        <begin position="24"/>
        <end position="92"/>
    </location>
</feature>
<organism evidence="2 3">
    <name type="scientific">Clohesyomyces aquaticus</name>
    <dbReference type="NCBI Taxonomy" id="1231657"/>
    <lineage>
        <taxon>Eukaryota</taxon>
        <taxon>Fungi</taxon>
        <taxon>Dikarya</taxon>
        <taxon>Ascomycota</taxon>
        <taxon>Pezizomycotina</taxon>
        <taxon>Dothideomycetes</taxon>
        <taxon>Pleosporomycetidae</taxon>
        <taxon>Pleosporales</taxon>
        <taxon>Lindgomycetaceae</taxon>
        <taxon>Clohesyomyces</taxon>
    </lineage>
</organism>
<evidence type="ECO:0000313" key="2">
    <source>
        <dbReference type="EMBL" id="ORY13155.1"/>
    </source>
</evidence>
<feature type="signal peptide" evidence="1">
    <location>
        <begin position="1"/>
        <end position="23"/>
    </location>
</feature>
<protein>
    <submittedName>
        <fullName evidence="2">Uncharacterized protein</fullName>
    </submittedName>
</protein>
<keyword evidence="1" id="KW-0732">Signal</keyword>
<proteinExistence type="predicted"/>